<accession>A0A1C3XRA4</accession>
<name>A0A1C3XRA4_9BRAD</name>
<evidence type="ECO:0000256" key="1">
    <source>
        <dbReference type="SAM" id="MobiDB-lite"/>
    </source>
</evidence>
<keyword evidence="3" id="KW-1185">Reference proteome</keyword>
<evidence type="ECO:0000313" key="2">
    <source>
        <dbReference type="EMBL" id="SCB54801.1"/>
    </source>
</evidence>
<proteinExistence type="predicted"/>
<feature type="region of interest" description="Disordered" evidence="1">
    <location>
        <begin position="68"/>
        <end position="136"/>
    </location>
</feature>
<sequence>MQQVEKRELFEQERKIFEAGVQRADKRSGSFSFLTWSFFIAPLIACEEFLAAPFKSALAEHEDATAAHAGAGPQRTNGELPSSDPAKPGAEDERPKGPAASSETHGGQLDPASLPAEHTPRPGTGGGEAVAVASYGGEGGGGEDAISFKHHARTSADASRVSCGTWGSADSDFGNTESSGGATLESIRPNVLYESFSPSVVSSFPVLGDLYNEVVVGITPVEAIVPPALATASDSVSTLPNDVVGAIAPVAAAQPTFTTLADTVTLPDDAVGTIAAVEAAVPPALATMTGAVSMLPNNVAGAIAPLEATAQPTPTTLADTAGTLPDGMVGAIAPVEAAVMPALATATDTAGTLPNDVAGAIAPLEALPPTLAILADVGNLPDDVFGTLAPVAAAVPPALATATDTVSTLPNDVVGAISPV</sequence>
<dbReference type="AlphaFoldDB" id="A0A1C3XRA4"/>
<dbReference type="Proteomes" id="UP000199184">
    <property type="component" value="Unassembled WGS sequence"/>
</dbReference>
<evidence type="ECO:0000313" key="3">
    <source>
        <dbReference type="Proteomes" id="UP000199184"/>
    </source>
</evidence>
<feature type="non-terminal residue" evidence="2">
    <location>
        <position position="420"/>
    </location>
</feature>
<gene>
    <name evidence="2" type="ORF">GA0061098_103069</name>
</gene>
<reference evidence="3" key="1">
    <citation type="submission" date="2016-08" db="EMBL/GenBank/DDBJ databases">
        <authorList>
            <person name="Varghese N."/>
            <person name="Submissions Spin"/>
        </authorList>
    </citation>
    <scope>NUCLEOTIDE SEQUENCE [LARGE SCALE GENOMIC DNA]</scope>
    <source>
        <strain evidence="3">ERR11</strain>
    </source>
</reference>
<dbReference type="RefSeq" id="WP_208610711.1">
    <property type="nucleotide sequence ID" value="NZ_FMAI01000030.1"/>
</dbReference>
<protein>
    <submittedName>
        <fullName evidence="2">Uncharacterized protein</fullName>
    </submittedName>
</protein>
<dbReference type="EMBL" id="FMAI01000030">
    <property type="protein sequence ID" value="SCB54801.1"/>
    <property type="molecule type" value="Genomic_DNA"/>
</dbReference>
<organism evidence="2 3">
    <name type="scientific">Bradyrhizobium shewense</name>
    <dbReference type="NCBI Taxonomy" id="1761772"/>
    <lineage>
        <taxon>Bacteria</taxon>
        <taxon>Pseudomonadati</taxon>
        <taxon>Pseudomonadota</taxon>
        <taxon>Alphaproteobacteria</taxon>
        <taxon>Hyphomicrobiales</taxon>
        <taxon>Nitrobacteraceae</taxon>
        <taxon>Bradyrhizobium</taxon>
    </lineage>
</organism>